<evidence type="ECO:0000313" key="6">
    <source>
        <dbReference type="Proteomes" id="UP000031030"/>
    </source>
</evidence>
<dbReference type="SUPFAM" id="SSF53756">
    <property type="entry name" value="UDP-Glycosyltransferase/glycogen phosphorylase"/>
    <property type="match status" value="1"/>
</dbReference>
<reference evidence="5 6" key="1">
    <citation type="submission" date="2014-11" db="EMBL/GenBank/DDBJ databases">
        <title>Genome sequence of Microbacterium mangrovi MUSC 115(T).</title>
        <authorList>
            <person name="Lee L.-H."/>
        </authorList>
    </citation>
    <scope>NUCLEOTIDE SEQUENCE [LARGE SCALE GENOMIC DNA]</scope>
    <source>
        <strain evidence="5 6">MUSC 115</strain>
    </source>
</reference>
<name>A0A0B2A739_9MICO</name>
<dbReference type="Proteomes" id="UP000031030">
    <property type="component" value="Unassembled WGS sequence"/>
</dbReference>
<gene>
    <name evidence="5" type="ORF">LK09_03185</name>
</gene>
<accession>A0A0B2A739</accession>
<comment type="caution">
    <text evidence="5">The sequence shown here is derived from an EMBL/GenBank/DDBJ whole genome shotgun (WGS) entry which is preliminary data.</text>
</comment>
<dbReference type="PANTHER" id="PTHR46401:SF2">
    <property type="entry name" value="GLYCOSYLTRANSFERASE WBBK-RELATED"/>
    <property type="match status" value="1"/>
</dbReference>
<keyword evidence="6" id="KW-1185">Reference proteome</keyword>
<dbReference type="CDD" id="cd03809">
    <property type="entry name" value="GT4_MtfB-like"/>
    <property type="match status" value="1"/>
</dbReference>
<organism evidence="5 6">
    <name type="scientific">Microbacterium mangrovi</name>
    <dbReference type="NCBI Taxonomy" id="1348253"/>
    <lineage>
        <taxon>Bacteria</taxon>
        <taxon>Bacillati</taxon>
        <taxon>Actinomycetota</taxon>
        <taxon>Actinomycetes</taxon>
        <taxon>Micrococcales</taxon>
        <taxon>Microbacteriaceae</taxon>
        <taxon>Microbacterium</taxon>
    </lineage>
</organism>
<dbReference type="InterPro" id="IPR001296">
    <property type="entry name" value="Glyco_trans_1"/>
</dbReference>
<evidence type="ECO:0000256" key="1">
    <source>
        <dbReference type="ARBA" id="ARBA00022676"/>
    </source>
</evidence>
<dbReference type="GO" id="GO:0009103">
    <property type="term" value="P:lipopolysaccharide biosynthetic process"/>
    <property type="evidence" value="ECO:0007669"/>
    <property type="project" value="TreeGrafter"/>
</dbReference>
<feature type="domain" description="Glycosyltransferase subfamily 4-like N-terminal" evidence="4">
    <location>
        <begin position="75"/>
        <end position="150"/>
    </location>
</feature>
<protein>
    <submittedName>
        <fullName evidence="5">Uncharacterized protein</fullName>
    </submittedName>
</protein>
<dbReference type="OrthoDB" id="9801609at2"/>
<evidence type="ECO:0000256" key="2">
    <source>
        <dbReference type="ARBA" id="ARBA00022679"/>
    </source>
</evidence>
<sequence length="340" mass="37504">MKVTFPARVVTRHVGGNTTYARRIKAGLEERGIATGLMPMGVHPALTMVEETVYGSRRRSGEVVHYSADTGSLIKTRAASVVTVHGVASRWIDVARTPRQERLWRFRVQRAIRSSARVITVSQSSADDVAEVFGLDRARISVIPHGVDYEPFKERRAFSPELNRLLPSEYVLYLGNLEPRKNIEALVAAFEHPALRTLDVPLVIAGRPAWNFDAILQTIKASPHVIPLGFVSDNDRVALMQHSSLFVFPSLYEGFGMPVLEALAAGVPVACSDRGSLKEVAGPALRFEGLDSEAIAAGIHRALTDQEWRGRAATDGAEWVKRFSWSRSIEQHIAVYESVA</sequence>
<evidence type="ECO:0000259" key="3">
    <source>
        <dbReference type="Pfam" id="PF00534"/>
    </source>
</evidence>
<evidence type="ECO:0000313" key="5">
    <source>
        <dbReference type="EMBL" id="KHK99304.1"/>
    </source>
</evidence>
<dbReference type="STRING" id="1348253.LK09_03185"/>
<feature type="domain" description="Glycosyl transferase family 1" evidence="3">
    <location>
        <begin position="163"/>
        <end position="315"/>
    </location>
</feature>
<evidence type="ECO:0000259" key="4">
    <source>
        <dbReference type="Pfam" id="PF13439"/>
    </source>
</evidence>
<dbReference type="GO" id="GO:0016757">
    <property type="term" value="F:glycosyltransferase activity"/>
    <property type="evidence" value="ECO:0007669"/>
    <property type="project" value="UniProtKB-KW"/>
</dbReference>
<dbReference type="Gene3D" id="3.40.50.2000">
    <property type="entry name" value="Glycogen Phosphorylase B"/>
    <property type="match status" value="2"/>
</dbReference>
<dbReference type="PANTHER" id="PTHR46401">
    <property type="entry name" value="GLYCOSYLTRANSFERASE WBBK-RELATED"/>
    <property type="match status" value="1"/>
</dbReference>
<dbReference type="InterPro" id="IPR028098">
    <property type="entry name" value="Glyco_trans_4-like_N"/>
</dbReference>
<proteinExistence type="predicted"/>
<dbReference type="Pfam" id="PF13439">
    <property type="entry name" value="Glyco_transf_4"/>
    <property type="match status" value="1"/>
</dbReference>
<dbReference type="AlphaFoldDB" id="A0A0B2A739"/>
<keyword evidence="2" id="KW-0808">Transferase</keyword>
<keyword evidence="1" id="KW-0328">Glycosyltransferase</keyword>
<dbReference type="EMBL" id="JTDK01000003">
    <property type="protein sequence ID" value="KHK99304.1"/>
    <property type="molecule type" value="Genomic_DNA"/>
</dbReference>
<dbReference type="Pfam" id="PF00534">
    <property type="entry name" value="Glycos_transf_1"/>
    <property type="match status" value="1"/>
</dbReference>